<gene>
    <name evidence="1" type="ORF">A6D6_02372</name>
</gene>
<evidence type="ECO:0000313" key="1">
    <source>
        <dbReference type="EMBL" id="KAF0805417.1"/>
    </source>
</evidence>
<sequence length="394" mass="45092">MSGADIEALCRAFIADEDEALQQERQGHFWPQNHHLLGPHAAKLPAALTPDQRTRFYFHYLRVAGGIPAVSNKELPLLRDAYRQVLPLQDRGYPVNSSERHINLLVFGFDESGSLPIGETSTATDLKTRLKLVSQLGKYTTLPNQRAKKVKFAPFAEDGERILQLLRHLRYRHDRRYGDDLYDTVNLRFWGMVLTALLNPEVRTELVRDMLDGDMAFPNRETHLDILHKTVQAVQEDCAPRETEFHQWAGRLAEVHRARWEATESAMLARALGLPFEAGEDWQVRIRIPQEGNDGQGWQAPNLMLNLMPEPDWDWELRIEDAKGRRFVEGSKGPVRNDMGMEGLGKGNLGRFPRWLRALREQYGMVYDVPRADISAGRKRSAGRLIQDWLEGDG</sequence>
<dbReference type="EMBL" id="AQPF01000017">
    <property type="protein sequence ID" value="KAF0805417.1"/>
    <property type="molecule type" value="Genomic_DNA"/>
</dbReference>
<organism evidence="1 2">
    <name type="scientific">Alcanivorax xiamenensis</name>
    <dbReference type="NCBI Taxonomy" id="1177156"/>
    <lineage>
        <taxon>Bacteria</taxon>
        <taxon>Pseudomonadati</taxon>
        <taxon>Pseudomonadota</taxon>
        <taxon>Gammaproteobacteria</taxon>
        <taxon>Oceanospirillales</taxon>
        <taxon>Alcanivoracaceae</taxon>
        <taxon>Alcanivorax</taxon>
    </lineage>
</organism>
<accession>A0ABQ6Y7G2</accession>
<comment type="caution">
    <text evidence="1">The sequence shown here is derived from an EMBL/GenBank/DDBJ whole genome shotgun (WGS) entry which is preliminary data.</text>
</comment>
<dbReference type="Proteomes" id="UP000771797">
    <property type="component" value="Unassembled WGS sequence"/>
</dbReference>
<proteinExistence type="predicted"/>
<keyword evidence="2" id="KW-1185">Reference proteome</keyword>
<evidence type="ECO:0000313" key="2">
    <source>
        <dbReference type="Proteomes" id="UP000771797"/>
    </source>
</evidence>
<dbReference type="RefSeq" id="WP_159660857.1">
    <property type="nucleotide sequence ID" value="NZ_AQPF01000017.1"/>
</dbReference>
<protein>
    <submittedName>
        <fullName evidence="1">Uncharacterized protein</fullName>
    </submittedName>
</protein>
<reference evidence="1 2" key="1">
    <citation type="submission" date="2012-09" db="EMBL/GenBank/DDBJ databases">
        <title>Genome Sequence of alkane-degrading Bacterium Alcanivorax sp. 6-D-6.</title>
        <authorList>
            <person name="Lai Q."/>
            <person name="Shao Z."/>
        </authorList>
    </citation>
    <scope>NUCLEOTIDE SEQUENCE [LARGE SCALE GENOMIC DNA]</scope>
    <source>
        <strain evidence="1 2">6-D-6</strain>
    </source>
</reference>
<name>A0ABQ6Y7G2_9GAMM</name>